<dbReference type="OrthoDB" id="65313at2759"/>
<feature type="domain" description="FHA" evidence="10">
    <location>
        <begin position="1223"/>
        <end position="1296"/>
    </location>
</feature>
<dbReference type="InterPro" id="IPR008984">
    <property type="entry name" value="SMAD_FHA_dom_sf"/>
</dbReference>
<dbReference type="Pfam" id="PF02008">
    <property type="entry name" value="zf-CXXC"/>
    <property type="match status" value="2"/>
</dbReference>
<feature type="compositionally biased region" description="Low complexity" evidence="9">
    <location>
        <begin position="1078"/>
        <end position="1099"/>
    </location>
</feature>
<feature type="compositionally biased region" description="Polar residues" evidence="9">
    <location>
        <begin position="842"/>
        <end position="854"/>
    </location>
</feature>
<evidence type="ECO:0000256" key="4">
    <source>
        <dbReference type="ARBA" id="ARBA00022771"/>
    </source>
</evidence>
<evidence type="ECO:0000259" key="10">
    <source>
        <dbReference type="PROSITE" id="PS50006"/>
    </source>
</evidence>
<reference evidence="14 15" key="1">
    <citation type="submission" date="2019-03" db="EMBL/GenBank/DDBJ databases">
        <authorList>
            <person name="Gaulin E."/>
            <person name="Dumas B."/>
        </authorList>
    </citation>
    <scope>NUCLEOTIDE SEQUENCE [LARGE SCALE GENOMIC DNA]</scope>
    <source>
        <strain evidence="14">CBS 568.67</strain>
    </source>
</reference>
<name>A0A485K952_9STRA</name>
<keyword evidence="8" id="KW-0238">DNA-binding</keyword>
<feature type="domain" description="CXXC-type" evidence="12">
    <location>
        <begin position="863"/>
        <end position="910"/>
    </location>
</feature>
<dbReference type="InterPro" id="IPR000253">
    <property type="entry name" value="FHA_dom"/>
</dbReference>
<evidence type="ECO:0000256" key="9">
    <source>
        <dbReference type="SAM" id="MobiDB-lite"/>
    </source>
</evidence>
<dbReference type="SUPFAM" id="SSF57667">
    <property type="entry name" value="beta-beta-alpha zinc fingers"/>
    <property type="match status" value="1"/>
</dbReference>
<feature type="region of interest" description="Disordered" evidence="9">
    <location>
        <begin position="136"/>
        <end position="160"/>
    </location>
</feature>
<dbReference type="Gene3D" id="3.30.160.60">
    <property type="entry name" value="Classic Zinc Finger"/>
    <property type="match status" value="1"/>
</dbReference>
<dbReference type="InterPro" id="IPR013087">
    <property type="entry name" value="Znf_C2H2_type"/>
</dbReference>
<evidence type="ECO:0000256" key="7">
    <source>
        <dbReference type="PROSITE-ProRule" id="PRU00042"/>
    </source>
</evidence>
<comment type="subunit">
    <text evidence="8">Component of the INO80 chromatin-remodeling complex.</text>
</comment>
<comment type="subcellular location">
    <subcellularLocation>
        <location evidence="1 8">Nucleus</location>
    </subcellularLocation>
</comment>
<evidence type="ECO:0000313" key="14">
    <source>
        <dbReference type="EMBL" id="VFT80343.1"/>
    </source>
</evidence>
<comment type="function">
    <text evidence="8">ATPase component of the INO80 complex which remodels chromatin by shifting nucleosomes and is involved in DNA repair.</text>
</comment>
<organism evidence="14 15">
    <name type="scientific">Aphanomyces stellatus</name>
    <dbReference type="NCBI Taxonomy" id="120398"/>
    <lineage>
        <taxon>Eukaryota</taxon>
        <taxon>Sar</taxon>
        <taxon>Stramenopiles</taxon>
        <taxon>Oomycota</taxon>
        <taxon>Saprolegniomycetes</taxon>
        <taxon>Saprolegniales</taxon>
        <taxon>Verrucalvaceae</taxon>
        <taxon>Aphanomyces</taxon>
    </lineage>
</organism>
<accession>A0A485K952</accession>
<evidence type="ECO:0000259" key="11">
    <source>
        <dbReference type="PROSITE" id="PS50157"/>
    </source>
</evidence>
<evidence type="ECO:0000256" key="8">
    <source>
        <dbReference type="RuleBase" id="RU368001"/>
    </source>
</evidence>
<dbReference type="EMBL" id="VJMH01000516">
    <property type="protein sequence ID" value="KAF0715800.1"/>
    <property type="molecule type" value="Genomic_DNA"/>
</dbReference>
<dbReference type="InterPro" id="IPR050520">
    <property type="entry name" value="INO80/SWR1_helicase"/>
</dbReference>
<feature type="compositionally biased region" description="Acidic residues" evidence="9">
    <location>
        <begin position="958"/>
        <end position="969"/>
    </location>
</feature>
<dbReference type="GO" id="GO:0006338">
    <property type="term" value="P:chromatin remodeling"/>
    <property type="evidence" value="ECO:0007669"/>
    <property type="project" value="UniProtKB-UniRule"/>
</dbReference>
<dbReference type="InterPro" id="IPR002857">
    <property type="entry name" value="Znf_CXXC"/>
</dbReference>
<keyword evidence="15" id="KW-1185">Reference proteome</keyword>
<dbReference type="GO" id="GO:0042393">
    <property type="term" value="F:histone binding"/>
    <property type="evidence" value="ECO:0007669"/>
    <property type="project" value="TreeGrafter"/>
</dbReference>
<reference evidence="13" key="2">
    <citation type="submission" date="2019-06" db="EMBL/GenBank/DDBJ databases">
        <title>Genomics analysis of Aphanomyces spp. identifies a new class of oomycete effector associated with host adaptation.</title>
        <authorList>
            <person name="Gaulin E."/>
        </authorList>
    </citation>
    <scope>NUCLEOTIDE SEQUENCE</scope>
    <source>
        <strain evidence="13">CBS 578.67</strain>
    </source>
</reference>
<feature type="region of interest" description="Disordered" evidence="9">
    <location>
        <begin position="1377"/>
        <end position="1397"/>
    </location>
</feature>
<comment type="domain">
    <text evidence="8">The DBINO region is involved in binding to DNA.</text>
</comment>
<protein>
    <recommendedName>
        <fullName evidence="8">Chromatin-remodeling ATPase INO80</fullName>
        <ecNumber evidence="8">3.6.4.-</ecNumber>
    </recommendedName>
</protein>
<dbReference type="GO" id="GO:0031011">
    <property type="term" value="C:Ino80 complex"/>
    <property type="evidence" value="ECO:0007669"/>
    <property type="project" value="UniProtKB-UniRule"/>
</dbReference>
<evidence type="ECO:0000256" key="1">
    <source>
        <dbReference type="ARBA" id="ARBA00004123"/>
    </source>
</evidence>
<feature type="domain" description="CXXC-type" evidence="12">
    <location>
        <begin position="994"/>
        <end position="1041"/>
    </location>
</feature>
<dbReference type="PROSITE" id="PS00028">
    <property type="entry name" value="ZINC_FINGER_C2H2_1"/>
    <property type="match status" value="2"/>
</dbReference>
<dbReference type="SMART" id="SM00355">
    <property type="entry name" value="ZnF_C2H2"/>
    <property type="match status" value="3"/>
</dbReference>
<dbReference type="GO" id="GO:0006281">
    <property type="term" value="P:DNA repair"/>
    <property type="evidence" value="ECO:0007669"/>
    <property type="project" value="UniProtKB-UniRule"/>
</dbReference>
<dbReference type="CDD" id="cd22701">
    <property type="entry name" value="FHA_FKH1-like"/>
    <property type="match status" value="1"/>
</dbReference>
<keyword evidence="8" id="KW-0227">DNA damage</keyword>
<evidence type="ECO:0000313" key="13">
    <source>
        <dbReference type="EMBL" id="KAF0715800.1"/>
    </source>
</evidence>
<sequence>MMDQKRRLLRVDHLPFLALQMTECNSFEIQSSARHSRGPGTTESVDADDAPLRTHADNKLLKKRLGKVELEACYIGTEFDGRFPDKGALIGDVYDDIPDESDEAVYDALEKAYNAAFSMSAMDKVERDRKFHANAIGPLPSSLTHKNPATKRRTKRPTTAESFDAWKERLLEGRKEAFFAVMKKKALDDIKDYREYFIQQRQRKLNAMRNRVLEQGTNVMDIWKDEIAGGKSDVTQAAEKMDEQLGRRKSILKDLAKRCRDLHLKRQTRLKQRRSFAAVERGYNAREAHHGNPIDLGMIIVTDAPMQISRPREILADNAKVVQFMIEEADMFVELLLGNRTPIPVRKTVSNGQPKTLNISSEEIVGLAEITSSKLFQDHCDALAEYDADFTRSKRQQKTTIVDLSVPLISGTAEDIDVTNPFQNPSDPSKWNWLEQATQPTCSPTKDADTIQALLDRPSISPTVHRQMKLLYNQGINGVLVPATPSSSYHQMVTFLTELAVVDDKWGPHVIVTSQAHAWEAALSQLSPTLKVMPYWGSPKDRESLREYWTHPSLRTEDGCFHIVLTNSRVAVEDAAHFNRVQWHVATFDEPLSTVGMTSWTSILGSLRCRQRWLVLDSQAKMDMRLILHFLAPELFDSKQKIMAWGSAGLEENAIQSLRSIVQRLCVLAGASESALDEATAHTTELCQAERLVLEKLNATPVMEYILANPSTGPTEMDYLERYKRPNRQKIVVDTKRLLMRTPTTPIFENPIALSLPKPAIVDPKLIACKHCAKTFMTSSGLLKHTKSDHAPAGTWTCRKCGVDCGTMALRNAHERQEHDENITPSNKPTVLETQSLAAVATSVSTPPSHSSGVQPKRRSGFGQKKRVTRCGKCAGCLSGDCMECGHCQDMKKYGGPGLRKQSCKNRKCTNPQVLGTASLDDEDGSKQEDMDGQSTESAMSSESEAEEEEEGSIKVIDEEETEDEDALDDAPLKSAKSKGKKGGRSAASKAAAANRTRVMRCGVCVGCLAPDCMKCRHCQDMKKYGGPGLRKQSCKSRKCVTPKVVLLNQGQEEDGDMLIYEESLTPRGTPYPSVAISSYPTTPSSSSTKPSTPSSSAAAPAMTVTPQWEKETLLDAASSLAYGVYYQQMQLNRFLKITCLTCDAKFLNQSLKSLHDHVVHQKRRGIELWQRQLALERLPTPAFQYTLIATDARRKKPVDFEPVGYAKLVGPGLCYYMLQSQAVLGRVAPDWKDRYRSLGLDLARGFAGGTVDCHLGDDMMISNQHARIRWDVRRLRFVIECLSVLAPLSVNGQEVVFGSTPLVLSSRSLVQIGAFYFFFLLPVGNNTLTPRTASSKSTALDLAQTCRQRQCIPRQEIYTWLAHKKAQRQATLQLKLDLDGPTSPQPTAKRRKLGDA</sequence>
<evidence type="ECO:0000256" key="3">
    <source>
        <dbReference type="ARBA" id="ARBA00022741"/>
    </source>
</evidence>
<dbReference type="Gene3D" id="3.40.50.10810">
    <property type="entry name" value="Tandem AAA-ATPase domain"/>
    <property type="match status" value="1"/>
</dbReference>
<gene>
    <name evidence="14" type="primary">Aste57867_3169</name>
    <name evidence="13" type="ORF">As57867_003160</name>
    <name evidence="14" type="ORF">ASTE57867_3169</name>
</gene>
<evidence type="ECO:0000256" key="5">
    <source>
        <dbReference type="ARBA" id="ARBA00022833"/>
    </source>
</evidence>
<keyword evidence="6 8" id="KW-0067">ATP-binding</keyword>
<dbReference type="EC" id="3.6.4.-" evidence="8"/>
<dbReference type="PANTHER" id="PTHR45685">
    <property type="entry name" value="HELICASE SRCAP-RELATED"/>
    <property type="match status" value="1"/>
</dbReference>
<feature type="region of interest" description="Disordered" evidence="9">
    <location>
        <begin position="1072"/>
        <end position="1099"/>
    </location>
</feature>
<dbReference type="GO" id="GO:0003677">
    <property type="term" value="F:DNA binding"/>
    <property type="evidence" value="ECO:0007669"/>
    <property type="project" value="UniProtKB-UniRule"/>
</dbReference>
<dbReference type="GO" id="GO:0016887">
    <property type="term" value="F:ATP hydrolysis activity"/>
    <property type="evidence" value="ECO:0007669"/>
    <property type="project" value="TreeGrafter"/>
</dbReference>
<feature type="region of interest" description="Disordered" evidence="9">
    <location>
        <begin position="915"/>
        <end position="993"/>
    </location>
</feature>
<keyword evidence="2" id="KW-0479">Metal-binding</keyword>
<keyword evidence="8" id="KW-0234">DNA repair</keyword>
<dbReference type="InterPro" id="IPR036236">
    <property type="entry name" value="Znf_C2H2_sf"/>
</dbReference>
<feature type="region of interest" description="Disordered" evidence="9">
    <location>
        <begin position="842"/>
        <end position="862"/>
    </location>
</feature>
<dbReference type="PROSITE" id="PS50157">
    <property type="entry name" value="ZINC_FINGER_C2H2_2"/>
    <property type="match status" value="1"/>
</dbReference>
<dbReference type="PROSITE" id="PS51058">
    <property type="entry name" value="ZF_CXXC"/>
    <property type="match status" value="2"/>
</dbReference>
<keyword evidence="8" id="KW-0378">Hydrolase</keyword>
<keyword evidence="5" id="KW-0862">Zinc</keyword>
<dbReference type="InterPro" id="IPR038718">
    <property type="entry name" value="SNF2-like_sf"/>
</dbReference>
<evidence type="ECO:0000256" key="6">
    <source>
        <dbReference type="ARBA" id="ARBA00022840"/>
    </source>
</evidence>
<keyword evidence="4 7" id="KW-0863">Zinc-finger</keyword>
<evidence type="ECO:0000259" key="12">
    <source>
        <dbReference type="PROSITE" id="PS51058"/>
    </source>
</evidence>
<dbReference type="EMBL" id="CAADRA010000516">
    <property type="protein sequence ID" value="VFT80343.1"/>
    <property type="molecule type" value="Genomic_DNA"/>
</dbReference>
<evidence type="ECO:0000313" key="15">
    <source>
        <dbReference type="Proteomes" id="UP000332933"/>
    </source>
</evidence>
<dbReference type="SUPFAM" id="SSF49879">
    <property type="entry name" value="SMAD/FHA domain"/>
    <property type="match status" value="1"/>
</dbReference>
<dbReference type="PROSITE" id="PS50006">
    <property type="entry name" value="FHA_DOMAIN"/>
    <property type="match status" value="1"/>
</dbReference>
<dbReference type="Proteomes" id="UP000332933">
    <property type="component" value="Unassembled WGS sequence"/>
</dbReference>
<dbReference type="GO" id="GO:0008270">
    <property type="term" value="F:zinc ion binding"/>
    <property type="evidence" value="ECO:0007669"/>
    <property type="project" value="UniProtKB-KW"/>
</dbReference>
<dbReference type="PANTHER" id="PTHR45685:SF2">
    <property type="entry name" value="CHROMATIN-REMODELING ATPASE INO80"/>
    <property type="match status" value="1"/>
</dbReference>
<comment type="similarity">
    <text evidence="8">Belongs to the SNF2/RAD54 helicase family.</text>
</comment>
<keyword evidence="3" id="KW-0547">Nucleotide-binding</keyword>
<proteinExistence type="inferred from homology"/>
<evidence type="ECO:0000256" key="2">
    <source>
        <dbReference type="ARBA" id="ARBA00022723"/>
    </source>
</evidence>
<feature type="domain" description="C2H2-type" evidence="11">
    <location>
        <begin position="767"/>
        <end position="795"/>
    </location>
</feature>
<feature type="region of interest" description="Disordered" evidence="9">
    <location>
        <begin position="30"/>
        <end position="51"/>
    </location>
</feature>
<feature type="compositionally biased region" description="Polar residues" evidence="9">
    <location>
        <begin position="30"/>
        <end position="44"/>
    </location>
</feature>
<comment type="catalytic activity">
    <reaction evidence="8">
        <text>ATP + H2O = ADP + phosphate + H(+)</text>
        <dbReference type="Rhea" id="RHEA:13065"/>
        <dbReference type="ChEBI" id="CHEBI:15377"/>
        <dbReference type="ChEBI" id="CHEBI:15378"/>
        <dbReference type="ChEBI" id="CHEBI:30616"/>
        <dbReference type="ChEBI" id="CHEBI:43474"/>
        <dbReference type="ChEBI" id="CHEBI:456216"/>
    </reaction>
</comment>
<dbReference type="GO" id="GO:0005524">
    <property type="term" value="F:ATP binding"/>
    <property type="evidence" value="ECO:0007669"/>
    <property type="project" value="UniProtKB-UniRule"/>
</dbReference>